<dbReference type="PROSITE" id="PS00658">
    <property type="entry name" value="FORK_HEAD_2"/>
    <property type="match status" value="1"/>
</dbReference>
<dbReference type="PANTHER" id="PTHR45881:SF5">
    <property type="entry name" value="FORK-HEAD DOMAIN-CONTAINING PROTEIN"/>
    <property type="match status" value="1"/>
</dbReference>
<feature type="domain" description="Fork-head" evidence="8">
    <location>
        <begin position="248"/>
        <end position="343"/>
    </location>
</feature>
<sequence>MEEVPMSHSVHSAQAHTTYTPLNIPRLNEKLSLQQPSFPLEPVSSPAGPLDEFSLSHFAINMLNSRDLSENYSSHSVQDSLSDPYTWEFDMNELSGDSGLFYHQAPDVLENIPSSPSRFGHAQYEHESWIDINRSFPTPENIDHLATFKDFQTAHEHQELNSPVSVPDKEIAPSYDLQSCIGSCPSFEGSTSRPGSAVYSYFNTDNSMASSPLGDLLPLLQPRSVPDIGIGLSEEDSDTDGIPSDEPYAILIWKALMSAPGHGMVLKEIYEWFEKHTNKAKDPDSKGWQNSIRHNLSMNAAFEAVREISSPGGSPKKSGNVWVLTERAIKHGVQSTTRYRKPGIHKKTTKSEQPAPQRQRSGAKGGRAAKKAAKFRRALQEAQRAGENHSSSRHMQSDNSEGIVAYTTHGEEEQPISPANLEMNLTLGGYNFSDLSGCTDFPPESPIFYHNIRTGGGGLISDCSTLDSETIGLDFNSFM</sequence>
<dbReference type="PANTHER" id="PTHR45881">
    <property type="entry name" value="CHECKPOINT SUPPRESSOR 1-LIKE, ISOFORM A-RELATED"/>
    <property type="match status" value="1"/>
</dbReference>
<dbReference type="SUPFAM" id="SSF46785">
    <property type="entry name" value="Winged helix' DNA-binding domain"/>
    <property type="match status" value="1"/>
</dbReference>
<feature type="compositionally biased region" description="Basic residues" evidence="7">
    <location>
        <begin position="367"/>
        <end position="377"/>
    </location>
</feature>
<accession>A0A0J6FME5</accession>
<name>A0A0J6FME5_COCPO</name>
<dbReference type="Pfam" id="PF00250">
    <property type="entry name" value="Forkhead"/>
    <property type="match status" value="1"/>
</dbReference>
<proteinExistence type="predicted"/>
<dbReference type="Proteomes" id="UP000054567">
    <property type="component" value="Unassembled WGS sequence"/>
</dbReference>
<dbReference type="InterPro" id="IPR036390">
    <property type="entry name" value="WH_DNA-bd_sf"/>
</dbReference>
<keyword evidence="2" id="KW-0805">Transcription regulation</keyword>
<dbReference type="GO" id="GO:0000981">
    <property type="term" value="F:DNA-binding transcription factor activity, RNA polymerase II-specific"/>
    <property type="evidence" value="ECO:0007669"/>
    <property type="project" value="TreeGrafter"/>
</dbReference>
<dbReference type="InterPro" id="IPR036388">
    <property type="entry name" value="WH-like_DNA-bd_sf"/>
</dbReference>
<dbReference type="AlphaFoldDB" id="A0A0J6FME5"/>
<feature type="region of interest" description="Disordered" evidence="7">
    <location>
        <begin position="333"/>
        <end position="399"/>
    </location>
</feature>
<dbReference type="EMBL" id="DS268112">
    <property type="protein sequence ID" value="KMM70059.1"/>
    <property type="molecule type" value="Genomic_DNA"/>
</dbReference>
<evidence type="ECO:0000259" key="8">
    <source>
        <dbReference type="PROSITE" id="PS50039"/>
    </source>
</evidence>
<evidence type="ECO:0000313" key="10">
    <source>
        <dbReference type="Proteomes" id="UP000054567"/>
    </source>
</evidence>
<dbReference type="Gene3D" id="1.10.10.10">
    <property type="entry name" value="Winged helix-like DNA-binding domain superfamily/Winged helix DNA-binding domain"/>
    <property type="match status" value="1"/>
</dbReference>
<feature type="compositionally biased region" description="Polar residues" evidence="7">
    <location>
        <begin position="351"/>
        <end position="360"/>
    </location>
</feature>
<dbReference type="InterPro" id="IPR001766">
    <property type="entry name" value="Fork_head_dom"/>
</dbReference>
<comment type="subcellular location">
    <subcellularLocation>
        <location evidence="1 6">Nucleus</location>
    </subcellularLocation>
</comment>
<evidence type="ECO:0000256" key="1">
    <source>
        <dbReference type="ARBA" id="ARBA00004123"/>
    </source>
</evidence>
<dbReference type="PROSITE" id="PS50039">
    <property type="entry name" value="FORK_HEAD_3"/>
    <property type="match status" value="1"/>
</dbReference>
<dbReference type="InterPro" id="IPR030456">
    <property type="entry name" value="TF_fork_head_CS_2"/>
</dbReference>
<reference evidence="10" key="2">
    <citation type="journal article" date="2009" name="Genome Res.">
        <title>Comparative genomic analyses of the human fungal pathogens Coccidioides and their relatives.</title>
        <authorList>
            <person name="Sharpton T.J."/>
            <person name="Stajich J.E."/>
            <person name="Rounsley S.D."/>
            <person name="Gardner M.J."/>
            <person name="Wortman J.R."/>
            <person name="Jordar V.S."/>
            <person name="Maiti R."/>
            <person name="Kodira C.D."/>
            <person name="Neafsey D.E."/>
            <person name="Zeng Q."/>
            <person name="Hung C.-Y."/>
            <person name="McMahan C."/>
            <person name="Muszewska A."/>
            <person name="Grynberg M."/>
            <person name="Mandel M.A."/>
            <person name="Kellner E.M."/>
            <person name="Barker B.M."/>
            <person name="Galgiani J.N."/>
            <person name="Orbach M.J."/>
            <person name="Kirkland T.N."/>
            <person name="Cole G.T."/>
            <person name="Henn M.R."/>
            <person name="Birren B.W."/>
            <person name="Taylor J.W."/>
        </authorList>
    </citation>
    <scope>NUCLEOTIDE SEQUENCE [LARGE SCALE GENOMIC DNA]</scope>
    <source>
        <strain evidence="10">RMSCC 3488</strain>
    </source>
</reference>
<evidence type="ECO:0000256" key="5">
    <source>
        <dbReference type="ARBA" id="ARBA00023242"/>
    </source>
</evidence>
<keyword evidence="5 6" id="KW-0539">Nucleus</keyword>
<keyword evidence="3 6" id="KW-0238">DNA-binding</keyword>
<evidence type="ECO:0000256" key="4">
    <source>
        <dbReference type="ARBA" id="ARBA00023163"/>
    </source>
</evidence>
<dbReference type="VEuPathDB" id="FungiDB:CPAG_06371"/>
<evidence type="ECO:0000256" key="7">
    <source>
        <dbReference type="SAM" id="MobiDB-lite"/>
    </source>
</evidence>
<evidence type="ECO:0000313" key="9">
    <source>
        <dbReference type="EMBL" id="KMM70059.1"/>
    </source>
</evidence>
<dbReference type="GO" id="GO:0005634">
    <property type="term" value="C:nucleus"/>
    <property type="evidence" value="ECO:0007669"/>
    <property type="project" value="UniProtKB-SubCell"/>
</dbReference>
<evidence type="ECO:0000256" key="3">
    <source>
        <dbReference type="ARBA" id="ARBA00023125"/>
    </source>
</evidence>
<feature type="DNA-binding region" description="Fork-head" evidence="6">
    <location>
        <begin position="248"/>
        <end position="343"/>
    </location>
</feature>
<gene>
    <name evidence="9" type="ORF">CPAG_06371</name>
</gene>
<feature type="compositionally biased region" description="Basic residues" evidence="7">
    <location>
        <begin position="338"/>
        <end position="348"/>
    </location>
</feature>
<evidence type="ECO:0000256" key="2">
    <source>
        <dbReference type="ARBA" id="ARBA00023015"/>
    </source>
</evidence>
<reference evidence="10" key="3">
    <citation type="journal article" date="2010" name="Genome Res.">
        <title>Population genomic sequencing of Coccidioides fungi reveals recent hybridization and transposon control.</title>
        <authorList>
            <person name="Neafsey D.E."/>
            <person name="Barker B.M."/>
            <person name="Sharpton T.J."/>
            <person name="Stajich J.E."/>
            <person name="Park D.J."/>
            <person name="Whiston E."/>
            <person name="Hung C.-Y."/>
            <person name="McMahan C."/>
            <person name="White J."/>
            <person name="Sykes S."/>
            <person name="Heiman D."/>
            <person name="Young S."/>
            <person name="Zeng Q."/>
            <person name="Abouelleil A."/>
            <person name="Aftuck L."/>
            <person name="Bessette D."/>
            <person name="Brown A."/>
            <person name="FitzGerald M."/>
            <person name="Lui A."/>
            <person name="Macdonald J.P."/>
            <person name="Priest M."/>
            <person name="Orbach M.J."/>
            <person name="Galgiani J.N."/>
            <person name="Kirkland T.N."/>
            <person name="Cole G.T."/>
            <person name="Birren B.W."/>
            <person name="Henn M.R."/>
            <person name="Taylor J.W."/>
            <person name="Rounsley S.D."/>
        </authorList>
    </citation>
    <scope>NUCLEOTIDE SEQUENCE [LARGE SCALE GENOMIC DNA]</scope>
    <source>
        <strain evidence="10">RMSCC 3488</strain>
    </source>
</reference>
<reference evidence="9 10" key="1">
    <citation type="submission" date="2007-06" db="EMBL/GenBank/DDBJ databases">
        <title>The Genome Sequence of Coccidioides posadasii RMSCC_3488.</title>
        <authorList>
            <consortium name="Coccidioides Genome Resources Consortium"/>
            <consortium name="The Broad Institute Genome Sequencing Platform"/>
            <person name="Henn M.R."/>
            <person name="Sykes S."/>
            <person name="Young S."/>
            <person name="Jaffe D."/>
            <person name="Berlin A."/>
            <person name="Alvarez P."/>
            <person name="Butler J."/>
            <person name="Gnerre S."/>
            <person name="Grabherr M."/>
            <person name="Mauceli E."/>
            <person name="Brockman W."/>
            <person name="Kodira C."/>
            <person name="Alvarado L."/>
            <person name="Zeng Q."/>
            <person name="Crawford M."/>
            <person name="Antoine C."/>
            <person name="Devon K."/>
            <person name="Galgiani J."/>
            <person name="Orsborn K."/>
            <person name="Lewis M.L."/>
            <person name="Nusbaum C."/>
            <person name="Galagan J."/>
            <person name="Birren B."/>
        </authorList>
    </citation>
    <scope>NUCLEOTIDE SEQUENCE [LARGE SCALE GENOMIC DNA]</scope>
    <source>
        <strain evidence="9 10">RMSCC 3488</strain>
    </source>
</reference>
<keyword evidence="4" id="KW-0804">Transcription</keyword>
<organism evidence="9 10">
    <name type="scientific">Coccidioides posadasii RMSCC 3488</name>
    <dbReference type="NCBI Taxonomy" id="454284"/>
    <lineage>
        <taxon>Eukaryota</taxon>
        <taxon>Fungi</taxon>
        <taxon>Dikarya</taxon>
        <taxon>Ascomycota</taxon>
        <taxon>Pezizomycotina</taxon>
        <taxon>Eurotiomycetes</taxon>
        <taxon>Eurotiomycetidae</taxon>
        <taxon>Onygenales</taxon>
        <taxon>Onygenaceae</taxon>
        <taxon>Coccidioides</taxon>
    </lineage>
</organism>
<dbReference type="OrthoDB" id="5954824at2759"/>
<protein>
    <submittedName>
        <fullName evidence="9">Forkhead protein</fullName>
    </submittedName>
</protein>
<dbReference type="GO" id="GO:0000978">
    <property type="term" value="F:RNA polymerase II cis-regulatory region sequence-specific DNA binding"/>
    <property type="evidence" value="ECO:0007669"/>
    <property type="project" value="TreeGrafter"/>
</dbReference>
<dbReference type="SMART" id="SM00339">
    <property type="entry name" value="FH"/>
    <property type="match status" value="1"/>
</dbReference>
<evidence type="ECO:0000256" key="6">
    <source>
        <dbReference type="PROSITE-ProRule" id="PRU00089"/>
    </source>
</evidence>